<name>A0A660LAK1_9ACTN</name>
<feature type="region of interest" description="Disordered" evidence="1">
    <location>
        <begin position="97"/>
        <end position="117"/>
    </location>
</feature>
<dbReference type="RefSeq" id="WP_121249816.1">
    <property type="nucleotide sequence ID" value="NZ_RBIL01000001.1"/>
</dbReference>
<protein>
    <submittedName>
        <fullName evidence="2">Uncharacterized protein</fullName>
    </submittedName>
</protein>
<comment type="caution">
    <text evidence="2">The sequence shown here is derived from an EMBL/GenBank/DDBJ whole genome shotgun (WGS) entry which is preliminary data.</text>
</comment>
<dbReference type="Proteomes" id="UP000278962">
    <property type="component" value="Unassembled WGS sequence"/>
</dbReference>
<accession>A0A660LAK1</accession>
<dbReference type="AlphaFoldDB" id="A0A660LAK1"/>
<proteinExistence type="predicted"/>
<dbReference type="OrthoDB" id="9828923at2"/>
<reference evidence="2 3" key="1">
    <citation type="submission" date="2018-10" db="EMBL/GenBank/DDBJ databases">
        <title>Genomic Encyclopedia of Archaeal and Bacterial Type Strains, Phase II (KMG-II): from individual species to whole genera.</title>
        <authorList>
            <person name="Goeker M."/>
        </authorList>
    </citation>
    <scope>NUCLEOTIDE SEQUENCE [LARGE SCALE GENOMIC DNA]</scope>
    <source>
        <strain evidence="2 3">DSM 14954</strain>
    </source>
</reference>
<sequence>MRALAVFFGLIATLAGAYGGFALMREVGPADLTGQYGRGDAAITGNLMQSENFARVKEALERELGPDGRISYLNVELLEASATAVEGGRQVNVRIDAAGRSERNESGEATPTGTMPVSKLDADALDVIREAAREETGEPVKNVTLQGGSRQWTVYMLRGEPDSFVANLDGKGLRLSGEPNPEPVGGAPDSLLRAKNLQKVLDAVAKEGDRVLDLTVWPERASVQVESKGRGVSLSYGYDAELTGRDVRSLNGSYESIPLERVDARALERMAKSKYVKGLKRAQYAILRPQPIENTPQWLLYLPEGNDPPYVTANLKGRGLSWPGRGF</sequence>
<organism evidence="2 3">
    <name type="scientific">Solirubrobacter pauli</name>
    <dbReference type="NCBI Taxonomy" id="166793"/>
    <lineage>
        <taxon>Bacteria</taxon>
        <taxon>Bacillati</taxon>
        <taxon>Actinomycetota</taxon>
        <taxon>Thermoleophilia</taxon>
        <taxon>Solirubrobacterales</taxon>
        <taxon>Solirubrobacteraceae</taxon>
        <taxon>Solirubrobacter</taxon>
    </lineage>
</organism>
<evidence type="ECO:0000313" key="3">
    <source>
        <dbReference type="Proteomes" id="UP000278962"/>
    </source>
</evidence>
<feature type="compositionally biased region" description="Basic and acidic residues" evidence="1">
    <location>
        <begin position="97"/>
        <end position="106"/>
    </location>
</feature>
<dbReference type="EMBL" id="RBIL01000001">
    <property type="protein sequence ID" value="RKQ92087.1"/>
    <property type="molecule type" value="Genomic_DNA"/>
</dbReference>
<evidence type="ECO:0000313" key="2">
    <source>
        <dbReference type="EMBL" id="RKQ92087.1"/>
    </source>
</evidence>
<gene>
    <name evidence="2" type="ORF">C8N24_1926</name>
</gene>
<keyword evidence="3" id="KW-1185">Reference proteome</keyword>
<evidence type="ECO:0000256" key="1">
    <source>
        <dbReference type="SAM" id="MobiDB-lite"/>
    </source>
</evidence>